<evidence type="ECO:0000313" key="2">
    <source>
        <dbReference type="EMBL" id="XDQ64942.1"/>
    </source>
</evidence>
<dbReference type="EMBL" id="CP163440">
    <property type="protein sequence ID" value="XDQ64942.1"/>
    <property type="molecule type" value="Genomic_DNA"/>
</dbReference>
<protein>
    <submittedName>
        <fullName evidence="2">Uncharacterized protein</fullName>
    </submittedName>
</protein>
<gene>
    <name evidence="2" type="ORF">AB5J50_31245</name>
</gene>
<feature type="region of interest" description="Disordered" evidence="1">
    <location>
        <begin position="1"/>
        <end position="30"/>
    </location>
</feature>
<name>A0AB39SEH6_9ACTN</name>
<organism evidence="2">
    <name type="scientific">Streptomyces sp. R35</name>
    <dbReference type="NCBI Taxonomy" id="3238630"/>
    <lineage>
        <taxon>Bacteria</taxon>
        <taxon>Bacillati</taxon>
        <taxon>Actinomycetota</taxon>
        <taxon>Actinomycetes</taxon>
        <taxon>Kitasatosporales</taxon>
        <taxon>Streptomycetaceae</taxon>
        <taxon>Streptomyces</taxon>
    </lineage>
</organism>
<sequence>MDRCHDVRRGLRVTGDGTPDLALGGDGENAGDGTVLTLNGGPGGVVTESGAYCGPDVIPRNPGVMYSASA</sequence>
<proteinExistence type="predicted"/>
<evidence type="ECO:0000256" key="1">
    <source>
        <dbReference type="SAM" id="MobiDB-lite"/>
    </source>
</evidence>
<accession>A0AB39SEH6</accession>
<dbReference type="AlphaFoldDB" id="A0AB39SEH6"/>
<dbReference type="RefSeq" id="WP_369261469.1">
    <property type="nucleotide sequence ID" value="NZ_CP163440.1"/>
</dbReference>
<reference evidence="2" key="1">
    <citation type="submission" date="2024-07" db="EMBL/GenBank/DDBJ databases">
        <authorList>
            <person name="Yu S.T."/>
        </authorList>
    </citation>
    <scope>NUCLEOTIDE SEQUENCE</scope>
    <source>
        <strain evidence="2">R35</strain>
    </source>
</reference>